<dbReference type="STRING" id="180088.A0A1J8QZW7"/>
<dbReference type="SMART" id="SM00651">
    <property type="entry name" value="Sm"/>
    <property type="match status" value="1"/>
</dbReference>
<evidence type="ECO:0000259" key="11">
    <source>
        <dbReference type="PROSITE" id="PS52002"/>
    </source>
</evidence>
<dbReference type="GO" id="GO:0000956">
    <property type="term" value="P:nuclear-transcribed mRNA catabolic process"/>
    <property type="evidence" value="ECO:0007669"/>
    <property type="project" value="InterPro"/>
</dbReference>
<evidence type="ECO:0000256" key="3">
    <source>
        <dbReference type="ARBA" id="ARBA00022664"/>
    </source>
</evidence>
<evidence type="ECO:0000256" key="8">
    <source>
        <dbReference type="ARBA" id="ARBA00023274"/>
    </source>
</evidence>
<reference evidence="12 13" key="1">
    <citation type="submission" date="2016-03" db="EMBL/GenBank/DDBJ databases">
        <title>Comparative genomics of the ectomycorrhizal sister species Rhizopogon vinicolor and Rhizopogon vesiculosus (Basidiomycota: Boletales) reveals a divergence of the mating type B locus.</title>
        <authorList>
            <person name="Mujic A.B."/>
            <person name="Kuo A."/>
            <person name="Tritt A."/>
            <person name="Lipzen A."/>
            <person name="Chen C."/>
            <person name="Johnson J."/>
            <person name="Sharma A."/>
            <person name="Barry K."/>
            <person name="Grigoriev I.V."/>
            <person name="Spatafora J.W."/>
        </authorList>
    </citation>
    <scope>NUCLEOTIDE SEQUENCE [LARGE SCALE GENOMIC DNA]</scope>
    <source>
        <strain evidence="12 13">AM-OR11-056</strain>
    </source>
</reference>
<dbReference type="GO" id="GO:0003723">
    <property type="term" value="F:RNA binding"/>
    <property type="evidence" value="ECO:0007669"/>
    <property type="project" value="UniProtKB-KW"/>
</dbReference>
<dbReference type="Pfam" id="PF01423">
    <property type="entry name" value="LSM"/>
    <property type="match status" value="1"/>
</dbReference>
<keyword evidence="8" id="KW-0687">Ribonucleoprotein</keyword>
<evidence type="ECO:0000256" key="6">
    <source>
        <dbReference type="ARBA" id="ARBA00023187"/>
    </source>
</evidence>
<dbReference type="PANTHER" id="PTHR23338">
    <property type="entry name" value="SMALL NUCLEAR RIBONUCLEOPROTEIN SM"/>
    <property type="match status" value="1"/>
</dbReference>
<keyword evidence="4" id="KW-0747">Spliceosome</keyword>
<dbReference type="AlphaFoldDB" id="A0A1J8QZW7"/>
<dbReference type="InterPro" id="IPR027141">
    <property type="entry name" value="LSm4/Sm_D1/D3"/>
</dbReference>
<keyword evidence="3" id="KW-0507">mRNA processing</keyword>
<dbReference type="FunFam" id="2.30.30.100:FF:000024">
    <property type="entry name" value="U6 snRNA-associated Sm-like protein LSm4"/>
    <property type="match status" value="1"/>
</dbReference>
<dbReference type="GO" id="GO:0000398">
    <property type="term" value="P:mRNA splicing, via spliceosome"/>
    <property type="evidence" value="ECO:0007669"/>
    <property type="project" value="InterPro"/>
</dbReference>
<keyword evidence="10" id="KW-1133">Transmembrane helix</keyword>
<keyword evidence="6" id="KW-0508">mRNA splicing</keyword>
<dbReference type="InterPro" id="IPR001163">
    <property type="entry name" value="Sm_dom_euk/arc"/>
</dbReference>
<keyword evidence="7" id="KW-0539">Nucleus</keyword>
<dbReference type="InterPro" id="IPR034101">
    <property type="entry name" value="Lsm4"/>
</dbReference>
<feature type="compositionally biased region" description="Pro residues" evidence="9">
    <location>
        <begin position="31"/>
        <end position="41"/>
    </location>
</feature>
<evidence type="ECO:0000256" key="4">
    <source>
        <dbReference type="ARBA" id="ARBA00022728"/>
    </source>
</evidence>
<sequence length="629" mass="68163">MIIVDGTSPQRAAVDKSNSSASAETRNPAFPQTPPPPPPYNPQTSYQASGYYPVTPVVVVYHESPVQRFWKAFGVAVLVWFLLGAFTTSFTDMAFSHSRPRWVGEPPHPEVHDGIVHECIIGSNWSLPSNPGLSHFPHSAEAFLELPVDSDAIYLFTRGSQQSGHVDIVQSSTPTDKVGVRVRVDYFAPEALDHINVCHVERRANEHGIGILTPPFLHFPGIGQQLRFEVNIVLPAGKHGDALHIKSFETEVSNYSQDVADIWNTVSFDRISLRTSNGGVTAKSITAEDALIHSSNGAIKGHVNSGSSVRFTTSNGGIQASVSLLNQEHGSPSKLKMITSNGKIDAKVDLITHSGQGGTFDVEAHTSNGAVSLEYTDMPVNAVLKSETKSSNAGASVKLHSAFEGSFEVATSNAGVILKELPAEDPSGQGRRRVVNQRRDKSSARGSAYWSEGRQTEGRATVKTSNGRVELLPLSLLTAAQNKPMLVELKNGETFNGHLVNCDNFMNITLREVYQTSADGDRFWKLKECYIRGSTIKYLRVPDTLLDTVKEEQTRAREAGRSARGAGPGPRGASQLVAEVLRQEVVEVPEADNVDGGVDEEDKNLAPIIIFVNLLGCWNNYSATSCVAS</sequence>
<dbReference type="EMBL" id="LVVM01003390">
    <property type="protein sequence ID" value="OJA15026.1"/>
    <property type="molecule type" value="Genomic_DNA"/>
</dbReference>
<feature type="compositionally biased region" description="Polar residues" evidence="9">
    <location>
        <begin position="16"/>
        <end position="25"/>
    </location>
</feature>
<feature type="region of interest" description="Disordered" evidence="9">
    <location>
        <begin position="553"/>
        <end position="572"/>
    </location>
</feature>
<dbReference type="Proteomes" id="UP000183567">
    <property type="component" value="Unassembled WGS sequence"/>
</dbReference>
<dbReference type="SUPFAM" id="SSF50182">
    <property type="entry name" value="Sm-like ribonucleoproteins"/>
    <property type="match status" value="1"/>
</dbReference>
<keyword evidence="10" id="KW-0472">Membrane</keyword>
<comment type="similarity">
    <text evidence="2">Belongs to the snRNP Sm proteins family.</text>
</comment>
<evidence type="ECO:0000313" key="13">
    <source>
        <dbReference type="Proteomes" id="UP000183567"/>
    </source>
</evidence>
<keyword evidence="5" id="KW-0694">RNA-binding</keyword>
<proteinExistence type="inferred from homology"/>
<feature type="region of interest" description="Disordered" evidence="9">
    <location>
        <begin position="423"/>
        <end position="457"/>
    </location>
</feature>
<dbReference type="InterPro" id="IPR047575">
    <property type="entry name" value="Sm"/>
</dbReference>
<dbReference type="OrthoDB" id="5570013at2759"/>
<feature type="region of interest" description="Disordered" evidence="9">
    <location>
        <begin position="1"/>
        <end position="44"/>
    </location>
</feature>
<comment type="caution">
    <text evidence="12">The sequence shown here is derived from an EMBL/GenBank/DDBJ whole genome shotgun (WGS) entry which is preliminary data.</text>
</comment>
<evidence type="ECO:0000256" key="7">
    <source>
        <dbReference type="ARBA" id="ARBA00023242"/>
    </source>
</evidence>
<evidence type="ECO:0000256" key="5">
    <source>
        <dbReference type="ARBA" id="ARBA00022884"/>
    </source>
</evidence>
<gene>
    <name evidence="12" type="ORF">AZE42_05245</name>
</gene>
<evidence type="ECO:0000256" key="2">
    <source>
        <dbReference type="ARBA" id="ARBA00006850"/>
    </source>
</evidence>
<feature type="transmembrane region" description="Helical" evidence="10">
    <location>
        <begin position="69"/>
        <end position="91"/>
    </location>
</feature>
<evidence type="ECO:0000313" key="12">
    <source>
        <dbReference type="EMBL" id="OJA15026.1"/>
    </source>
</evidence>
<dbReference type="GO" id="GO:0097525">
    <property type="term" value="C:spliceosomal snRNP complex"/>
    <property type="evidence" value="ECO:0007669"/>
    <property type="project" value="UniProtKB-ARBA"/>
</dbReference>
<accession>A0A1J8QZW7</accession>
<dbReference type="GO" id="GO:0005681">
    <property type="term" value="C:spliceosomal complex"/>
    <property type="evidence" value="ECO:0007669"/>
    <property type="project" value="UniProtKB-KW"/>
</dbReference>
<name>A0A1J8QZW7_9AGAM</name>
<evidence type="ECO:0000256" key="9">
    <source>
        <dbReference type="SAM" id="MobiDB-lite"/>
    </source>
</evidence>
<dbReference type="InterPro" id="IPR010920">
    <property type="entry name" value="LSM_dom_sf"/>
</dbReference>
<dbReference type="Gene3D" id="2.30.30.100">
    <property type="match status" value="1"/>
</dbReference>
<protein>
    <recommendedName>
        <fullName evidence="11">Sm domain-containing protein</fullName>
    </recommendedName>
</protein>
<comment type="subcellular location">
    <subcellularLocation>
        <location evidence="1">Nucleus</location>
    </subcellularLocation>
</comment>
<keyword evidence="13" id="KW-1185">Reference proteome</keyword>
<keyword evidence="10" id="KW-0812">Transmembrane</keyword>
<organism evidence="12 13">
    <name type="scientific">Rhizopogon vesiculosus</name>
    <dbReference type="NCBI Taxonomy" id="180088"/>
    <lineage>
        <taxon>Eukaryota</taxon>
        <taxon>Fungi</taxon>
        <taxon>Dikarya</taxon>
        <taxon>Basidiomycota</taxon>
        <taxon>Agaricomycotina</taxon>
        <taxon>Agaricomycetes</taxon>
        <taxon>Agaricomycetidae</taxon>
        <taxon>Boletales</taxon>
        <taxon>Suillineae</taxon>
        <taxon>Rhizopogonaceae</taxon>
        <taxon>Rhizopogon</taxon>
    </lineage>
</organism>
<feature type="domain" description="Sm" evidence="11">
    <location>
        <begin position="472"/>
        <end position="545"/>
    </location>
</feature>
<evidence type="ECO:0000256" key="1">
    <source>
        <dbReference type="ARBA" id="ARBA00004123"/>
    </source>
</evidence>
<dbReference type="CDD" id="cd01723">
    <property type="entry name" value="LSm4"/>
    <property type="match status" value="1"/>
</dbReference>
<evidence type="ECO:0000256" key="10">
    <source>
        <dbReference type="SAM" id="Phobius"/>
    </source>
</evidence>
<dbReference type="PROSITE" id="PS52002">
    <property type="entry name" value="SM"/>
    <property type="match status" value="1"/>
</dbReference>